<accession>A0AAD4TGL3</accession>
<dbReference type="AlphaFoldDB" id="A0AAD4TGL3"/>
<gene>
    <name evidence="1" type="ORF">MKW98_029869</name>
</gene>
<keyword evidence="2" id="KW-1185">Reference proteome</keyword>
<reference evidence="1" key="1">
    <citation type="submission" date="2022-04" db="EMBL/GenBank/DDBJ databases">
        <title>A functionally conserved STORR gene fusion in Papaver species that diverged 16.8 million years ago.</title>
        <authorList>
            <person name="Catania T."/>
        </authorList>
    </citation>
    <scope>NUCLEOTIDE SEQUENCE</scope>
    <source>
        <strain evidence="1">S-188037</strain>
    </source>
</reference>
<protein>
    <submittedName>
        <fullName evidence="1">Uncharacterized protein</fullName>
    </submittedName>
</protein>
<proteinExistence type="predicted"/>
<organism evidence="1 2">
    <name type="scientific">Papaver atlanticum</name>
    <dbReference type="NCBI Taxonomy" id="357466"/>
    <lineage>
        <taxon>Eukaryota</taxon>
        <taxon>Viridiplantae</taxon>
        <taxon>Streptophyta</taxon>
        <taxon>Embryophyta</taxon>
        <taxon>Tracheophyta</taxon>
        <taxon>Spermatophyta</taxon>
        <taxon>Magnoliopsida</taxon>
        <taxon>Ranunculales</taxon>
        <taxon>Papaveraceae</taxon>
        <taxon>Papaveroideae</taxon>
        <taxon>Papaver</taxon>
    </lineage>
</organism>
<evidence type="ECO:0000313" key="2">
    <source>
        <dbReference type="Proteomes" id="UP001202328"/>
    </source>
</evidence>
<dbReference type="Proteomes" id="UP001202328">
    <property type="component" value="Unassembled WGS sequence"/>
</dbReference>
<evidence type="ECO:0000313" key="1">
    <source>
        <dbReference type="EMBL" id="KAI3959832.1"/>
    </source>
</evidence>
<comment type="caution">
    <text evidence="1">The sequence shown here is derived from an EMBL/GenBank/DDBJ whole genome shotgun (WGS) entry which is preliminary data.</text>
</comment>
<sequence>VLLTENGAIEMYKEQEKDLKEILNYYKYRQRLKRRRERQQVQQWLKVCKPVKRHKFHLERQKFES</sequence>
<feature type="non-terminal residue" evidence="1">
    <location>
        <position position="1"/>
    </location>
</feature>
<name>A0AAD4TGL3_9MAGN</name>
<dbReference type="EMBL" id="JAJJMB010000969">
    <property type="protein sequence ID" value="KAI3959832.1"/>
    <property type="molecule type" value="Genomic_DNA"/>
</dbReference>